<dbReference type="PIRSF" id="PIRSF005427">
    <property type="entry name" value="RseB"/>
    <property type="match status" value="1"/>
</dbReference>
<comment type="subcellular location">
    <subcellularLocation>
        <location evidence="1">Periplasm</location>
    </subcellularLocation>
</comment>
<evidence type="ECO:0000313" key="8">
    <source>
        <dbReference type="EMBL" id="SGY81898.1"/>
    </source>
</evidence>
<evidence type="ECO:0000313" key="10">
    <source>
        <dbReference type="Proteomes" id="UP000182660"/>
    </source>
</evidence>
<dbReference type="Pfam" id="PF03888">
    <property type="entry name" value="MucB_RseB"/>
    <property type="match status" value="1"/>
</dbReference>
<evidence type="ECO:0000256" key="2">
    <source>
        <dbReference type="ARBA" id="ARBA00008150"/>
    </source>
</evidence>
<dbReference type="PANTHER" id="PTHR38782:SF1">
    <property type="entry name" value="SIGMA-E FACTOR REGULATORY PROTEIN RSEB"/>
    <property type="match status" value="1"/>
</dbReference>
<comment type="similarity">
    <text evidence="2">Belongs to the RseB family.</text>
</comment>
<feature type="chain" id="PRO_5015029942" evidence="5">
    <location>
        <begin position="21"/>
        <end position="346"/>
    </location>
</feature>
<reference evidence="9 11" key="1">
    <citation type="submission" date="2016-11" db="EMBL/GenBank/DDBJ databases">
        <authorList>
            <person name="Jaros S."/>
            <person name="Januszkiewicz K."/>
            <person name="Wedrychowicz H."/>
        </authorList>
    </citation>
    <scope>NUCLEOTIDE SEQUENCE [LARGE SCALE GENOMIC DNA]</scope>
    <source>
        <strain evidence="9">NVI 5450</strain>
    </source>
</reference>
<dbReference type="HOGENOM" id="CLU_054710_1_0_6"/>
<dbReference type="PANTHER" id="PTHR38782">
    <property type="match status" value="1"/>
</dbReference>
<name>A0A090K412_9GAMM</name>
<evidence type="ECO:0000256" key="1">
    <source>
        <dbReference type="ARBA" id="ARBA00004418"/>
    </source>
</evidence>
<organism evidence="9 11">
    <name type="scientific">Moritella viscosa</name>
    <dbReference type="NCBI Taxonomy" id="80854"/>
    <lineage>
        <taxon>Bacteria</taxon>
        <taxon>Pseudomonadati</taxon>
        <taxon>Pseudomonadota</taxon>
        <taxon>Gammaproteobacteria</taxon>
        <taxon>Alteromonadales</taxon>
        <taxon>Moritellaceae</taxon>
        <taxon>Moritella</taxon>
    </lineage>
</organism>
<dbReference type="GeneID" id="61293868"/>
<dbReference type="RefSeq" id="WP_045108883.1">
    <property type="nucleotide sequence ID" value="NZ_CAWQZC010000077.1"/>
</dbReference>
<dbReference type="Pfam" id="PF17188">
    <property type="entry name" value="MucB_RseB_C"/>
    <property type="match status" value="1"/>
</dbReference>
<protein>
    <submittedName>
        <fullName evidence="9">Sigma-E factor regulatory protein RseB</fullName>
    </submittedName>
</protein>
<dbReference type="KEGG" id="mvs:MVIS_0422"/>
<sequence>MFKKSVGLWIVLFSFFTPQAWSEATSSSKQLDNSVANKSVSGQPKLSADALLDNMKTAFKQLNYDLSYVEIERGRITPMRYSHGVIDGVSVGHLLSLNGNPREYLRRGNITSFFEAEQPGYSLSSTAIPGLLFDLMATELTLDDSLYQAIYVGGKSRVTGRLSQIVRVVPNDKYRFGYLIWIDLTTNLPLRIDMIKDSGEVVFQVMAISLYQFPDVTPWLEQLNAVKLPPVLSAMQTQALMPKATKSEWKATWIPDGFKQIMSNKHQIAGIGQTIDYMQFSDGLVDISIYVNTNVKAGSLSQGLGVSGQISLQSKITDDIEIVVVGEVPSFTAKKIAESVVRNIDN</sequence>
<dbReference type="GO" id="GO:0032885">
    <property type="term" value="P:regulation of polysaccharide biosynthetic process"/>
    <property type="evidence" value="ECO:0007669"/>
    <property type="project" value="TreeGrafter"/>
</dbReference>
<evidence type="ECO:0000313" key="11">
    <source>
        <dbReference type="Proteomes" id="UP000183794"/>
    </source>
</evidence>
<keyword evidence="3 5" id="KW-0732">Signal</keyword>
<reference evidence="8 10" key="2">
    <citation type="submission" date="2016-11" db="EMBL/GenBank/DDBJ databases">
        <authorList>
            <person name="Klemetsen T."/>
        </authorList>
    </citation>
    <scope>NUCLEOTIDE SEQUENCE [LARGE SCALE GENOMIC DNA]</scope>
    <source>
        <strain evidence="8">MT 2528</strain>
    </source>
</reference>
<dbReference type="Proteomes" id="UP000183794">
    <property type="component" value="Unassembled WGS sequence"/>
</dbReference>
<dbReference type="EMBL" id="FPLD01000005">
    <property type="protein sequence ID" value="SGY82224.1"/>
    <property type="molecule type" value="Genomic_DNA"/>
</dbReference>
<evidence type="ECO:0000313" key="9">
    <source>
        <dbReference type="EMBL" id="SGY82224.1"/>
    </source>
</evidence>
<dbReference type="PATRIC" id="fig|80854.5.peg.448"/>
<feature type="domain" description="MucB/RseB N-terminal" evidence="6">
    <location>
        <begin position="47"/>
        <end position="222"/>
    </location>
</feature>
<accession>A0A090K412</accession>
<dbReference type="GO" id="GO:0045152">
    <property type="term" value="F:antisigma factor binding"/>
    <property type="evidence" value="ECO:0007669"/>
    <property type="project" value="TreeGrafter"/>
</dbReference>
<dbReference type="AlphaFoldDB" id="A0A090K412"/>
<dbReference type="OrthoDB" id="7067274at2"/>
<dbReference type="Gene3D" id="2.50.20.10">
    <property type="entry name" value="Lipoprotein localisation LolA/LolB/LppX"/>
    <property type="match status" value="1"/>
</dbReference>
<keyword evidence="4" id="KW-0574">Periplasm</keyword>
<proteinExistence type="inferred from homology"/>
<gene>
    <name evidence="8" type="ORF">MT2528_0138</name>
    <name evidence="9" type="ORF">NVI5450_0123</name>
</gene>
<dbReference type="EMBL" id="FPLJ01000005">
    <property type="protein sequence ID" value="SGY81898.1"/>
    <property type="molecule type" value="Genomic_DNA"/>
</dbReference>
<evidence type="ECO:0000259" key="7">
    <source>
        <dbReference type="Pfam" id="PF17188"/>
    </source>
</evidence>
<dbReference type="CDD" id="cd16327">
    <property type="entry name" value="RseB"/>
    <property type="match status" value="1"/>
</dbReference>
<dbReference type="STRING" id="80854.MVIS_0422"/>
<feature type="signal peptide" evidence="5">
    <location>
        <begin position="1"/>
        <end position="20"/>
    </location>
</feature>
<dbReference type="InterPro" id="IPR005588">
    <property type="entry name" value="MucB_RseB"/>
</dbReference>
<evidence type="ECO:0000259" key="6">
    <source>
        <dbReference type="Pfam" id="PF03888"/>
    </source>
</evidence>
<keyword evidence="10" id="KW-1185">Reference proteome</keyword>
<dbReference type="GO" id="GO:0030288">
    <property type="term" value="C:outer membrane-bounded periplasmic space"/>
    <property type="evidence" value="ECO:0007669"/>
    <property type="project" value="TreeGrafter"/>
</dbReference>
<evidence type="ECO:0000256" key="3">
    <source>
        <dbReference type="ARBA" id="ARBA00022729"/>
    </source>
</evidence>
<dbReference type="InterPro" id="IPR033436">
    <property type="entry name" value="MucB/RseB_C"/>
</dbReference>
<evidence type="ECO:0000256" key="5">
    <source>
        <dbReference type="SAM" id="SignalP"/>
    </source>
</evidence>
<dbReference type="InterPro" id="IPR033434">
    <property type="entry name" value="MucB/RseB_N"/>
</dbReference>
<dbReference type="Gene3D" id="3.30.200.100">
    <property type="entry name" value="MucB/RseB, C-terminal domain"/>
    <property type="match status" value="1"/>
</dbReference>
<feature type="domain" description="MucB/RseB C-terminal" evidence="7">
    <location>
        <begin position="245"/>
        <end position="340"/>
    </location>
</feature>
<dbReference type="InterPro" id="IPR038484">
    <property type="entry name" value="MucB/RseB_C_sf"/>
</dbReference>
<evidence type="ECO:0000256" key="4">
    <source>
        <dbReference type="ARBA" id="ARBA00022764"/>
    </source>
</evidence>
<dbReference type="Proteomes" id="UP000182660">
    <property type="component" value="Unassembled WGS sequence"/>
</dbReference>